<feature type="transmembrane region" description="Helical" evidence="6">
    <location>
        <begin position="268"/>
        <end position="291"/>
    </location>
</feature>
<name>A0AAJ7TQX1_PETMA</name>
<dbReference type="AlphaFoldDB" id="A0AAJ7TQX1"/>
<dbReference type="Pfam" id="PF04893">
    <property type="entry name" value="Yip1"/>
    <property type="match status" value="1"/>
</dbReference>
<feature type="transmembrane region" description="Helical" evidence="6">
    <location>
        <begin position="236"/>
        <end position="261"/>
    </location>
</feature>
<evidence type="ECO:0000256" key="4">
    <source>
        <dbReference type="ARBA" id="ARBA00022989"/>
    </source>
</evidence>
<keyword evidence="3 6" id="KW-0812">Transmembrane</keyword>
<evidence type="ECO:0000256" key="3">
    <source>
        <dbReference type="ARBA" id="ARBA00022692"/>
    </source>
</evidence>
<feature type="region of interest" description="Disordered" evidence="7">
    <location>
        <begin position="16"/>
        <end position="65"/>
    </location>
</feature>
<keyword evidence="9" id="KW-1185">Reference proteome</keyword>
<proteinExistence type="inferred from homology"/>
<evidence type="ECO:0000256" key="7">
    <source>
        <dbReference type="SAM" id="MobiDB-lite"/>
    </source>
</evidence>
<comment type="subcellular location">
    <subcellularLocation>
        <location evidence="6">Golgi apparatus membrane</location>
        <topology evidence="6">Multi-pass membrane protein</topology>
    </subcellularLocation>
    <subcellularLocation>
        <location evidence="1">Golgi apparatus</location>
        <location evidence="1">cis-Golgi network membrane</location>
        <topology evidence="1">Multi-pass membrane protein</topology>
    </subcellularLocation>
</comment>
<evidence type="ECO:0000256" key="2">
    <source>
        <dbReference type="ARBA" id="ARBA00010596"/>
    </source>
</evidence>
<evidence type="ECO:0000313" key="12">
    <source>
        <dbReference type="RefSeq" id="XP_032821941.1"/>
    </source>
</evidence>
<reference evidence="10 11" key="1">
    <citation type="submission" date="2025-04" db="UniProtKB">
        <authorList>
            <consortium name="RefSeq"/>
        </authorList>
    </citation>
    <scope>IDENTIFICATION</scope>
    <source>
        <tissue evidence="10 11">Sperm</tissue>
    </source>
</reference>
<evidence type="ECO:0000256" key="1">
    <source>
        <dbReference type="ARBA" id="ARBA00004257"/>
    </source>
</evidence>
<sequence length="320" mass="35782">MTARDDLQFQEFEDATSLLASSPGATTVSIEDDVGPPPRNQRPQQQPARVAERGGGESDDDDEEVDMLGRLGDKTELLSEEKKSAPFWTFDYYKTFFDVDTHQVLDRIKGSMIPFPGRSFVRKHIRGNPDLYGPFWICATLVFAISISGNLSNLFTQGSGSEYHYVADFRKVSIAATAIYSYAWLVPLGMWGFLLWRSNRTMGVMSFSFLEIVCAYGYSLFIYIPTAVLWTIPSGILQWILIVVAMALSGSVLALTFWPAFRDDDKRIAVATTVVIFLLNTLLAVGCKLYFFSTRQVHIAAVTTLNPHVTMEHRANGTAR</sequence>
<dbReference type="RefSeq" id="XP_032821940.1">
    <property type="nucleotide sequence ID" value="XM_032966049.1"/>
</dbReference>
<dbReference type="RefSeq" id="XP_032821941.1">
    <property type="nucleotide sequence ID" value="XM_032966050.1"/>
</dbReference>
<dbReference type="GO" id="GO:0016192">
    <property type="term" value="P:vesicle-mediated transport"/>
    <property type="evidence" value="ECO:0007669"/>
    <property type="project" value="InterPro"/>
</dbReference>
<dbReference type="KEGG" id="pmrn:116948865"/>
<keyword evidence="4 6" id="KW-1133">Transmembrane helix</keyword>
<dbReference type="InterPro" id="IPR006977">
    <property type="entry name" value="Yip1_dom"/>
</dbReference>
<dbReference type="GO" id="GO:0031267">
    <property type="term" value="F:small GTPase binding"/>
    <property type="evidence" value="ECO:0007669"/>
    <property type="project" value="InterPro"/>
</dbReference>
<feature type="transmembrane region" description="Helical" evidence="6">
    <location>
        <begin position="172"/>
        <end position="196"/>
    </location>
</feature>
<feature type="compositionally biased region" description="Polar residues" evidence="7">
    <location>
        <begin position="18"/>
        <end position="29"/>
    </location>
</feature>
<keyword evidence="5 6" id="KW-0472">Membrane</keyword>
<dbReference type="InterPro" id="IPR039765">
    <property type="entry name" value="Yip5/YIPF1/YIPF2"/>
</dbReference>
<evidence type="ECO:0000313" key="11">
    <source>
        <dbReference type="RefSeq" id="XP_032821940.1"/>
    </source>
</evidence>
<organism evidence="9 10">
    <name type="scientific">Petromyzon marinus</name>
    <name type="common">Sea lamprey</name>
    <dbReference type="NCBI Taxonomy" id="7757"/>
    <lineage>
        <taxon>Eukaryota</taxon>
        <taxon>Metazoa</taxon>
        <taxon>Chordata</taxon>
        <taxon>Craniata</taxon>
        <taxon>Vertebrata</taxon>
        <taxon>Cyclostomata</taxon>
        <taxon>Hyperoartia</taxon>
        <taxon>Petromyzontiformes</taxon>
        <taxon>Petromyzontidae</taxon>
        <taxon>Petromyzon</taxon>
    </lineage>
</organism>
<protein>
    <recommendedName>
        <fullName evidence="6">Protein YIPF</fullName>
    </recommendedName>
</protein>
<dbReference type="RefSeq" id="XP_032821939.1">
    <property type="nucleotide sequence ID" value="XM_032966048.1"/>
</dbReference>
<accession>A0AAJ7TQX1</accession>
<comment type="similarity">
    <text evidence="2 6">Belongs to the YIP1 family.</text>
</comment>
<feature type="transmembrane region" description="Helical" evidence="6">
    <location>
        <begin position="131"/>
        <end position="152"/>
    </location>
</feature>
<evidence type="ECO:0000313" key="10">
    <source>
        <dbReference type="RefSeq" id="XP_032821939.1"/>
    </source>
</evidence>
<evidence type="ECO:0000313" key="9">
    <source>
        <dbReference type="Proteomes" id="UP001318040"/>
    </source>
</evidence>
<dbReference type="GO" id="GO:0000139">
    <property type="term" value="C:Golgi membrane"/>
    <property type="evidence" value="ECO:0007669"/>
    <property type="project" value="UniProtKB-SubCell"/>
</dbReference>
<dbReference type="CTD" id="54432"/>
<dbReference type="PANTHER" id="PTHR12822:SF2">
    <property type="entry name" value="PROTEIN YIPF"/>
    <property type="match status" value="1"/>
</dbReference>
<dbReference type="Proteomes" id="UP001318040">
    <property type="component" value="Chromosome 35"/>
</dbReference>
<gene>
    <name evidence="10 11 12" type="primary">YIPF1</name>
</gene>
<dbReference type="PANTHER" id="PTHR12822">
    <property type="entry name" value="PROTEIN YIPF"/>
    <property type="match status" value="1"/>
</dbReference>
<feature type="domain" description="Yip1" evidence="8">
    <location>
        <begin position="112"/>
        <end position="283"/>
    </location>
</feature>
<evidence type="ECO:0000256" key="5">
    <source>
        <dbReference type="ARBA" id="ARBA00023136"/>
    </source>
</evidence>
<feature type="transmembrane region" description="Helical" evidence="6">
    <location>
        <begin position="208"/>
        <end position="230"/>
    </location>
</feature>
<evidence type="ECO:0000259" key="8">
    <source>
        <dbReference type="Pfam" id="PF04893"/>
    </source>
</evidence>
<evidence type="ECO:0000256" key="6">
    <source>
        <dbReference type="RuleBase" id="RU361264"/>
    </source>
</evidence>